<name>A0A2R8CIR3_9GAMM</name>
<dbReference type="InterPro" id="IPR052552">
    <property type="entry name" value="YeaO-like"/>
</dbReference>
<accession>A0A2R8CIR3</accession>
<evidence type="ECO:0000313" key="3">
    <source>
        <dbReference type="Proteomes" id="UP000244934"/>
    </source>
</evidence>
<evidence type="ECO:0008006" key="4">
    <source>
        <dbReference type="Google" id="ProtNLM"/>
    </source>
</evidence>
<proteinExistence type="predicted"/>
<protein>
    <recommendedName>
        <fullName evidence="4">DUF488 family protein</fullName>
    </recommendedName>
</protein>
<dbReference type="PANTHER" id="PTHR36849:SF1">
    <property type="entry name" value="CYTOPLASMIC PROTEIN"/>
    <property type="match status" value="1"/>
</dbReference>
<organism evidence="2 3">
    <name type="scientific">Kushneria phyllosphaerae</name>
    <dbReference type="NCBI Taxonomy" id="2100822"/>
    <lineage>
        <taxon>Bacteria</taxon>
        <taxon>Pseudomonadati</taxon>
        <taxon>Pseudomonadota</taxon>
        <taxon>Gammaproteobacteria</taxon>
        <taxon>Oceanospirillales</taxon>
        <taxon>Halomonadaceae</taxon>
        <taxon>Kushneria</taxon>
    </lineage>
</organism>
<dbReference type="AlphaFoldDB" id="A0A2R8CIR3"/>
<dbReference type="PANTHER" id="PTHR36849">
    <property type="entry name" value="CYTOPLASMIC PROTEIN-RELATED"/>
    <property type="match status" value="1"/>
</dbReference>
<dbReference type="Pfam" id="PF22752">
    <property type="entry name" value="DUF488-N3i"/>
    <property type="match status" value="1"/>
</dbReference>
<keyword evidence="3" id="KW-1185">Reference proteome</keyword>
<dbReference type="RefSeq" id="WP_243409103.1">
    <property type="nucleotide sequence ID" value="NZ_ONZI01000001.1"/>
</dbReference>
<feature type="compositionally biased region" description="Polar residues" evidence="1">
    <location>
        <begin position="145"/>
        <end position="154"/>
    </location>
</feature>
<sequence>MLIGDVRLKRVYQHSTQQDGARWLVDQVWPRGKREEELSVEQWYRAVAPSRRLRHAWESGRIDRTTFERRYRLELNPGDLEPLLDQARQRRLTLVSAVRDLESSHLPILREVILEALRGEGVIGETESVGVEPEPMVTEPESAVTEPQSVAGTH</sequence>
<evidence type="ECO:0000256" key="1">
    <source>
        <dbReference type="SAM" id="MobiDB-lite"/>
    </source>
</evidence>
<feature type="region of interest" description="Disordered" evidence="1">
    <location>
        <begin position="127"/>
        <end position="154"/>
    </location>
</feature>
<reference evidence="3" key="1">
    <citation type="submission" date="2018-03" db="EMBL/GenBank/DDBJ databases">
        <authorList>
            <person name="Navarro De La Torre S."/>
        </authorList>
    </citation>
    <scope>NUCLEOTIDE SEQUENCE [LARGE SCALE GENOMIC DNA]</scope>
    <source>
        <strain evidence="3">EAod3</strain>
    </source>
</reference>
<gene>
    <name evidence="2" type="ORF">KSP9073_00777</name>
</gene>
<evidence type="ECO:0000313" key="2">
    <source>
        <dbReference type="EMBL" id="SPJ32776.1"/>
    </source>
</evidence>
<dbReference type="Proteomes" id="UP000244934">
    <property type="component" value="Unassembled WGS sequence"/>
</dbReference>
<dbReference type="EMBL" id="ONZI01000001">
    <property type="protein sequence ID" value="SPJ32776.1"/>
    <property type="molecule type" value="Genomic_DNA"/>
</dbReference>